<dbReference type="HOGENOM" id="CLU_2038245_0_0_1"/>
<keyword evidence="1" id="KW-0812">Transmembrane</keyword>
<feature type="signal peptide" evidence="2">
    <location>
        <begin position="1"/>
        <end position="21"/>
    </location>
</feature>
<evidence type="ECO:0000256" key="1">
    <source>
        <dbReference type="SAM" id="Phobius"/>
    </source>
</evidence>
<evidence type="ECO:0000313" key="4">
    <source>
        <dbReference type="Proteomes" id="UP000027222"/>
    </source>
</evidence>
<dbReference type="AlphaFoldDB" id="A0A067SQJ0"/>
<gene>
    <name evidence="3" type="ORF">GALMADRAFT_768977</name>
</gene>
<accession>A0A067SQJ0</accession>
<evidence type="ECO:0000256" key="2">
    <source>
        <dbReference type="SAM" id="SignalP"/>
    </source>
</evidence>
<feature type="chain" id="PRO_5001646032" evidence="2">
    <location>
        <begin position="22"/>
        <end position="121"/>
    </location>
</feature>
<keyword evidence="1" id="KW-1133">Transmembrane helix</keyword>
<reference evidence="4" key="1">
    <citation type="journal article" date="2014" name="Proc. Natl. Acad. Sci. U.S.A.">
        <title>Extensive sampling of basidiomycete genomes demonstrates inadequacy of the white-rot/brown-rot paradigm for wood decay fungi.</title>
        <authorList>
            <person name="Riley R."/>
            <person name="Salamov A.A."/>
            <person name="Brown D.W."/>
            <person name="Nagy L.G."/>
            <person name="Floudas D."/>
            <person name="Held B.W."/>
            <person name="Levasseur A."/>
            <person name="Lombard V."/>
            <person name="Morin E."/>
            <person name="Otillar R."/>
            <person name="Lindquist E.A."/>
            <person name="Sun H."/>
            <person name="LaButti K.M."/>
            <person name="Schmutz J."/>
            <person name="Jabbour D."/>
            <person name="Luo H."/>
            <person name="Baker S.E."/>
            <person name="Pisabarro A.G."/>
            <person name="Walton J.D."/>
            <person name="Blanchette R.A."/>
            <person name="Henrissat B."/>
            <person name="Martin F."/>
            <person name="Cullen D."/>
            <person name="Hibbett D.S."/>
            <person name="Grigoriev I.V."/>
        </authorList>
    </citation>
    <scope>NUCLEOTIDE SEQUENCE [LARGE SCALE GENOMIC DNA]</scope>
    <source>
        <strain evidence="4">CBS 339.88</strain>
    </source>
</reference>
<evidence type="ECO:0000313" key="3">
    <source>
        <dbReference type="EMBL" id="KDR72312.1"/>
    </source>
</evidence>
<keyword evidence="1" id="KW-0472">Membrane</keyword>
<dbReference type="EMBL" id="KL142389">
    <property type="protein sequence ID" value="KDR72312.1"/>
    <property type="molecule type" value="Genomic_DNA"/>
</dbReference>
<keyword evidence="4" id="KW-1185">Reference proteome</keyword>
<feature type="transmembrane region" description="Helical" evidence="1">
    <location>
        <begin position="31"/>
        <end position="56"/>
    </location>
</feature>
<sequence>MSSRHQLCGLILISILGTLDAYVPPARLSYYCNYFLLGLAFPSFLHTALIGLSLLFHLRPVSRCLVEGACWSSYSQFGYLHMLSLDILSFPSFVFLLHLSPPCRSTLMRYIALSYSNSMGS</sequence>
<feature type="transmembrane region" description="Helical" evidence="1">
    <location>
        <begin position="77"/>
        <end position="99"/>
    </location>
</feature>
<organism evidence="3 4">
    <name type="scientific">Galerina marginata (strain CBS 339.88)</name>
    <dbReference type="NCBI Taxonomy" id="685588"/>
    <lineage>
        <taxon>Eukaryota</taxon>
        <taxon>Fungi</taxon>
        <taxon>Dikarya</taxon>
        <taxon>Basidiomycota</taxon>
        <taxon>Agaricomycotina</taxon>
        <taxon>Agaricomycetes</taxon>
        <taxon>Agaricomycetidae</taxon>
        <taxon>Agaricales</taxon>
        <taxon>Agaricineae</taxon>
        <taxon>Strophariaceae</taxon>
        <taxon>Galerina</taxon>
    </lineage>
</organism>
<proteinExistence type="predicted"/>
<dbReference type="Proteomes" id="UP000027222">
    <property type="component" value="Unassembled WGS sequence"/>
</dbReference>
<protein>
    <submittedName>
        <fullName evidence="3">Uncharacterized protein</fullName>
    </submittedName>
</protein>
<keyword evidence="2" id="KW-0732">Signal</keyword>
<name>A0A067SQJ0_GALM3</name>